<sequence>MSKATTSYYSFTFPAFTTATNLGPLTPTSFPSSCYTNLMDMNRDGLGPSGAWKTLGCAMSACCPSSSFYTEEWAWMTSYYSPGVCPSDYQSCAPPKQSGLMLTPREGEKIVFCCPNNCICPNDEDMPLIIPGGCGSRLTQSKEETVYTVLNNFQDQIPETTIPYKFEPGFTQELQIAYPIQIRFADTTSTKSASTAHSPSPGSKSPNLSTGAIIGIAFGGFFGLFAACLIVYLALRSRKRNATTSMPPAQSEAMNEPGYPYMEGSESIYGPASPFEYGQGSPGNIPRKPVRQAFWDNENTAPREMPSAANVAELPTSRQ</sequence>
<keyword evidence="2" id="KW-0812">Transmembrane</keyword>
<organism evidence="3 4">
    <name type="scientific">Zopfia rhizophila CBS 207.26</name>
    <dbReference type="NCBI Taxonomy" id="1314779"/>
    <lineage>
        <taxon>Eukaryota</taxon>
        <taxon>Fungi</taxon>
        <taxon>Dikarya</taxon>
        <taxon>Ascomycota</taxon>
        <taxon>Pezizomycotina</taxon>
        <taxon>Dothideomycetes</taxon>
        <taxon>Dothideomycetes incertae sedis</taxon>
        <taxon>Zopfiaceae</taxon>
        <taxon>Zopfia</taxon>
    </lineage>
</organism>
<proteinExistence type="predicted"/>
<keyword evidence="2" id="KW-1133">Transmembrane helix</keyword>
<accession>A0A6A6EBN9</accession>
<dbReference type="OrthoDB" id="3792810at2759"/>
<dbReference type="AlphaFoldDB" id="A0A6A6EBN9"/>
<reference evidence="3" key="1">
    <citation type="journal article" date="2020" name="Stud. Mycol.">
        <title>101 Dothideomycetes genomes: a test case for predicting lifestyles and emergence of pathogens.</title>
        <authorList>
            <person name="Haridas S."/>
            <person name="Albert R."/>
            <person name="Binder M."/>
            <person name="Bloem J."/>
            <person name="Labutti K."/>
            <person name="Salamov A."/>
            <person name="Andreopoulos B."/>
            <person name="Baker S."/>
            <person name="Barry K."/>
            <person name="Bills G."/>
            <person name="Bluhm B."/>
            <person name="Cannon C."/>
            <person name="Castanera R."/>
            <person name="Culley D."/>
            <person name="Daum C."/>
            <person name="Ezra D."/>
            <person name="Gonzalez J."/>
            <person name="Henrissat B."/>
            <person name="Kuo A."/>
            <person name="Liang C."/>
            <person name="Lipzen A."/>
            <person name="Lutzoni F."/>
            <person name="Magnuson J."/>
            <person name="Mondo S."/>
            <person name="Nolan M."/>
            <person name="Ohm R."/>
            <person name="Pangilinan J."/>
            <person name="Park H.-J."/>
            <person name="Ramirez L."/>
            <person name="Alfaro M."/>
            <person name="Sun H."/>
            <person name="Tritt A."/>
            <person name="Yoshinaga Y."/>
            <person name="Zwiers L.-H."/>
            <person name="Turgeon B."/>
            <person name="Goodwin S."/>
            <person name="Spatafora J."/>
            <person name="Crous P."/>
            <person name="Grigoriev I."/>
        </authorList>
    </citation>
    <scope>NUCLEOTIDE SEQUENCE</scope>
    <source>
        <strain evidence="3">CBS 207.26</strain>
    </source>
</reference>
<name>A0A6A6EBN9_9PEZI</name>
<evidence type="ECO:0000256" key="1">
    <source>
        <dbReference type="SAM" id="MobiDB-lite"/>
    </source>
</evidence>
<evidence type="ECO:0000313" key="4">
    <source>
        <dbReference type="Proteomes" id="UP000800200"/>
    </source>
</evidence>
<gene>
    <name evidence="3" type="ORF">K469DRAFT_685301</name>
</gene>
<evidence type="ECO:0008006" key="5">
    <source>
        <dbReference type="Google" id="ProtNLM"/>
    </source>
</evidence>
<dbReference type="Proteomes" id="UP000800200">
    <property type="component" value="Unassembled WGS sequence"/>
</dbReference>
<evidence type="ECO:0000313" key="3">
    <source>
        <dbReference type="EMBL" id="KAF2187948.1"/>
    </source>
</evidence>
<keyword evidence="4" id="KW-1185">Reference proteome</keyword>
<dbReference type="EMBL" id="ML994625">
    <property type="protein sequence ID" value="KAF2187948.1"/>
    <property type="molecule type" value="Genomic_DNA"/>
</dbReference>
<keyword evidence="2" id="KW-0472">Membrane</keyword>
<protein>
    <recommendedName>
        <fullName evidence="5">Mid2 domain-containing protein</fullName>
    </recommendedName>
</protein>
<feature type="transmembrane region" description="Helical" evidence="2">
    <location>
        <begin position="212"/>
        <end position="235"/>
    </location>
</feature>
<feature type="region of interest" description="Disordered" evidence="1">
    <location>
        <begin position="297"/>
        <end position="319"/>
    </location>
</feature>
<evidence type="ECO:0000256" key="2">
    <source>
        <dbReference type="SAM" id="Phobius"/>
    </source>
</evidence>